<accession>A0DCQ1</accession>
<dbReference type="RefSeq" id="XP_001448215.1">
    <property type="nucleotide sequence ID" value="XM_001448178.1"/>
</dbReference>
<protein>
    <recommendedName>
        <fullName evidence="4">NB-ARC domain-containing protein</fullName>
    </recommendedName>
</protein>
<evidence type="ECO:0000256" key="3">
    <source>
        <dbReference type="SAM" id="Coils"/>
    </source>
</evidence>
<organism evidence="5 6">
    <name type="scientific">Paramecium tetraurelia</name>
    <dbReference type="NCBI Taxonomy" id="5888"/>
    <lineage>
        <taxon>Eukaryota</taxon>
        <taxon>Sar</taxon>
        <taxon>Alveolata</taxon>
        <taxon>Ciliophora</taxon>
        <taxon>Intramacronucleata</taxon>
        <taxon>Oligohymenophorea</taxon>
        <taxon>Peniculida</taxon>
        <taxon>Parameciidae</taxon>
        <taxon>Paramecium</taxon>
    </lineage>
</organism>
<dbReference type="SUPFAM" id="SSF52540">
    <property type="entry name" value="P-loop containing nucleoside triphosphate hydrolases"/>
    <property type="match status" value="1"/>
</dbReference>
<proteinExistence type="predicted"/>
<gene>
    <name evidence="5" type="ORF">GSPATT00039409001</name>
</gene>
<evidence type="ECO:0000256" key="1">
    <source>
        <dbReference type="ARBA" id="ARBA00022574"/>
    </source>
</evidence>
<dbReference type="Proteomes" id="UP000000600">
    <property type="component" value="Unassembled WGS sequence"/>
</dbReference>
<dbReference type="Gene3D" id="3.40.50.300">
    <property type="entry name" value="P-loop containing nucleotide triphosphate hydrolases"/>
    <property type="match status" value="1"/>
</dbReference>
<dbReference type="InterPro" id="IPR002182">
    <property type="entry name" value="NB-ARC"/>
</dbReference>
<keyword evidence="1" id="KW-0853">WD repeat</keyword>
<evidence type="ECO:0000259" key="4">
    <source>
        <dbReference type="Pfam" id="PF00931"/>
    </source>
</evidence>
<dbReference type="GeneID" id="5034000"/>
<reference evidence="5 6" key="1">
    <citation type="journal article" date="2006" name="Nature">
        <title>Global trends of whole-genome duplications revealed by the ciliate Paramecium tetraurelia.</title>
        <authorList>
            <consortium name="Genoscope"/>
            <person name="Aury J.-M."/>
            <person name="Jaillon O."/>
            <person name="Duret L."/>
            <person name="Noel B."/>
            <person name="Jubin C."/>
            <person name="Porcel B.M."/>
            <person name="Segurens B."/>
            <person name="Daubin V."/>
            <person name="Anthouard V."/>
            <person name="Aiach N."/>
            <person name="Arnaiz O."/>
            <person name="Billaut A."/>
            <person name="Beisson J."/>
            <person name="Blanc I."/>
            <person name="Bouhouche K."/>
            <person name="Camara F."/>
            <person name="Duharcourt S."/>
            <person name="Guigo R."/>
            <person name="Gogendeau D."/>
            <person name="Katinka M."/>
            <person name="Keller A.-M."/>
            <person name="Kissmehl R."/>
            <person name="Klotz C."/>
            <person name="Koll F."/>
            <person name="Le Moue A."/>
            <person name="Lepere C."/>
            <person name="Malinsky S."/>
            <person name="Nowacki M."/>
            <person name="Nowak J.K."/>
            <person name="Plattner H."/>
            <person name="Poulain J."/>
            <person name="Ruiz F."/>
            <person name="Serrano V."/>
            <person name="Zagulski M."/>
            <person name="Dessen P."/>
            <person name="Betermier M."/>
            <person name="Weissenbach J."/>
            <person name="Scarpelli C."/>
            <person name="Schachter V."/>
            <person name="Sperling L."/>
            <person name="Meyer E."/>
            <person name="Cohen J."/>
            <person name="Wincker P."/>
        </authorList>
    </citation>
    <scope>NUCLEOTIDE SEQUENCE [LARGE SCALE GENOMIC DNA]</scope>
    <source>
        <strain evidence="5 6">Stock d4-2</strain>
    </source>
</reference>
<keyword evidence="6" id="KW-1185">Reference proteome</keyword>
<dbReference type="AlphaFoldDB" id="A0DCQ1"/>
<sequence length="823" mass="98240">MILQKASPEEQKQLLEVIKFEEFLLNVIRNVPKRIMRENTNLDPPLHIELRNISNEEFRQKLLKQKGEIAYHIIRQRINGKMINQERKDLELIEKELGELFIKQPPSFRSVEKIKTIFGNLKVDEQLRDGKFHLLEKDTYLSQLRQIKNLSKPQSIEKENWNSLIKQTETVIKTIQAFGQTDKEIDKMLINQELLILKSIISKLSNEEQQQEQKSQDPMNENYRTYLQLMIKIVKIKTLSLQEEMELLNELFEKVLIFAGKLDQIQRYEEENQTKFQNRFQEFIQECIGRFEKSQLIEEDQNFCLNKESLEFQLFKRGNDNTQIKISDFLQQLVVSVQKNWLNSSIAPTPNSNKIFQFNKYKKYTQRIMKKKMQKYQKNKLVQFKSSKTSQIMNNGKSNKVQCLLQFRFLLIVFQILQLLFVRKSQSNYGFRKRIKESEIFQKIKILQKDWQTQHDRIEGKMQEMLRRIDELQEQISHEANLNKRDQYLKELDETTEQLDQQIENISEMGQQLRLLTDFVNHIRKGLIRVEGKINEMKEQLKSIGNDIKFLRGKSVEQLFEIRKWKVLKEAALKNAKSIYRYSHKGEKKEDKLSILINLEQIDDTNGEVNEFLLEEHETVLLIHGVAGSGKSTTAKKIEEFIWKLHNNNKKIRNQILIPVYISLPSLKNPVFQAVEEALHQDEYGFDELQLRECKEKLEKKEFRLLLIMDSYDEMKLENIQKNLYMNNKVKQNWSDPLVIFTTRSEIFTSSNYTFWFAPDKKENLNDNKDNLKEIQLQKFNPSQIMEQFKVLKCWLSKYMNGKHKFQIKEDWISIILKRIGKN</sequence>
<dbReference type="EMBL" id="CT868376">
    <property type="protein sequence ID" value="CAK80818.1"/>
    <property type="molecule type" value="Genomic_DNA"/>
</dbReference>
<name>A0DCQ1_PARTE</name>
<dbReference type="HOGENOM" id="CLU_344036_0_0_1"/>
<dbReference type="OMA" id="IKEDWIS"/>
<evidence type="ECO:0000256" key="2">
    <source>
        <dbReference type="ARBA" id="ARBA00022737"/>
    </source>
</evidence>
<keyword evidence="3" id="KW-0175">Coiled coil</keyword>
<dbReference type="OrthoDB" id="2446163at2759"/>
<feature type="coiled-coil region" evidence="3">
    <location>
        <begin position="455"/>
        <end position="554"/>
    </location>
</feature>
<dbReference type="Pfam" id="PF00931">
    <property type="entry name" value="NB-ARC"/>
    <property type="match status" value="1"/>
</dbReference>
<evidence type="ECO:0000313" key="6">
    <source>
        <dbReference type="Proteomes" id="UP000000600"/>
    </source>
</evidence>
<dbReference type="PANTHER" id="PTHR44129">
    <property type="entry name" value="WD REPEAT-CONTAINING PROTEIN POP1"/>
    <property type="match status" value="1"/>
</dbReference>
<dbReference type="InParanoid" id="A0DCQ1"/>
<keyword evidence="2" id="KW-0677">Repeat</keyword>
<dbReference type="InterPro" id="IPR050349">
    <property type="entry name" value="WD_LIS1/nudF_dynein_reg"/>
</dbReference>
<dbReference type="InterPro" id="IPR027417">
    <property type="entry name" value="P-loop_NTPase"/>
</dbReference>
<evidence type="ECO:0000313" key="5">
    <source>
        <dbReference type="EMBL" id="CAK80818.1"/>
    </source>
</evidence>
<feature type="domain" description="NB-ARC" evidence="4">
    <location>
        <begin position="604"/>
        <end position="751"/>
    </location>
</feature>
<dbReference type="KEGG" id="ptm:GSPATT00039409001"/>